<reference evidence="3" key="2">
    <citation type="submission" date="2021-09" db="EMBL/GenBank/DDBJ databases">
        <authorList>
            <person name="Gilroy R."/>
        </authorList>
    </citation>
    <scope>NUCLEOTIDE SEQUENCE</scope>
    <source>
        <strain evidence="3">ChiGjej2B2-19336</strain>
    </source>
</reference>
<dbReference type="RefSeq" id="WP_304124170.1">
    <property type="nucleotide sequence ID" value="NZ_DYZA01000246.1"/>
</dbReference>
<evidence type="ECO:0000256" key="1">
    <source>
        <dbReference type="ARBA" id="ARBA00022729"/>
    </source>
</evidence>
<reference evidence="3" key="1">
    <citation type="journal article" date="2021" name="PeerJ">
        <title>Extensive microbial diversity within the chicken gut microbiome revealed by metagenomics and culture.</title>
        <authorList>
            <person name="Gilroy R."/>
            <person name="Ravi A."/>
            <person name="Getino M."/>
            <person name="Pursley I."/>
            <person name="Horton D.L."/>
            <person name="Alikhan N.F."/>
            <person name="Baker D."/>
            <person name="Gharbi K."/>
            <person name="Hall N."/>
            <person name="Watson M."/>
            <person name="Adriaenssens E.M."/>
            <person name="Foster-Nyarko E."/>
            <person name="Jarju S."/>
            <person name="Secka A."/>
            <person name="Antonio M."/>
            <person name="Oren A."/>
            <person name="Chaudhuri R.R."/>
            <person name="La Ragione R."/>
            <person name="Hildebrand F."/>
            <person name="Pallen M.J."/>
        </authorList>
    </citation>
    <scope>NUCLEOTIDE SEQUENCE</scope>
    <source>
        <strain evidence="3">ChiGjej2B2-19336</strain>
    </source>
</reference>
<proteinExistence type="predicted"/>
<dbReference type="SUPFAM" id="SSF53850">
    <property type="entry name" value="Periplasmic binding protein-like II"/>
    <property type="match status" value="1"/>
</dbReference>
<comment type="caution">
    <text evidence="3">The sequence shown here is derived from an EMBL/GenBank/DDBJ whole genome shotgun (WGS) entry which is preliminary data.</text>
</comment>
<name>A0A921AYR2_9BACT</name>
<feature type="non-terminal residue" evidence="3">
    <location>
        <position position="204"/>
    </location>
</feature>
<organism evidence="3 4">
    <name type="scientific">Mailhella massiliensis</name>
    <dbReference type="NCBI Taxonomy" id="1903261"/>
    <lineage>
        <taxon>Bacteria</taxon>
        <taxon>Pseudomonadati</taxon>
        <taxon>Thermodesulfobacteriota</taxon>
        <taxon>Desulfovibrionia</taxon>
        <taxon>Desulfovibrionales</taxon>
        <taxon>Desulfovibrionaceae</taxon>
        <taxon>Mailhella</taxon>
    </lineage>
</organism>
<dbReference type="EMBL" id="DYZA01000246">
    <property type="protein sequence ID" value="HJD98354.1"/>
    <property type="molecule type" value="Genomic_DNA"/>
</dbReference>
<dbReference type="PANTHER" id="PTHR35936">
    <property type="entry name" value="MEMBRANE-BOUND LYTIC MUREIN TRANSGLYCOSYLASE F"/>
    <property type="match status" value="1"/>
</dbReference>
<feature type="domain" description="Solute-binding protein family 3/N-terminal" evidence="2">
    <location>
        <begin position="45"/>
        <end position="111"/>
    </location>
</feature>
<gene>
    <name evidence="3" type="ORF">K8W16_12010</name>
</gene>
<sequence>MVFYHDEESAMRRLPIFLLLFVFFCVVPPPASPADSGMPDRARRLVIGVPPHSAPLSFLNESRDGLLGLAVDLSVKIAGELGMDIVFVQSNARKLEQKLQRGEIDAMVGLLPVNLKNDFSDVLVTPLALNRAILVAGQEHQFTMERDLAGHRVILQRGDAYMPKMLDMGCTVVQADSITNALNRLVGGEAEAYIASSVEMAFHI</sequence>
<protein>
    <submittedName>
        <fullName evidence="3">Transporter substrate-binding domain-containing protein</fullName>
    </submittedName>
</protein>
<dbReference type="PANTHER" id="PTHR35936:SF19">
    <property type="entry name" value="AMINO-ACID-BINDING PROTEIN YXEM-RELATED"/>
    <property type="match status" value="1"/>
</dbReference>
<keyword evidence="1" id="KW-0732">Signal</keyword>
<dbReference type="InterPro" id="IPR001638">
    <property type="entry name" value="Solute-binding_3/MltF_N"/>
</dbReference>
<dbReference type="Pfam" id="PF00497">
    <property type="entry name" value="SBP_bac_3"/>
    <property type="match status" value="1"/>
</dbReference>
<evidence type="ECO:0000313" key="3">
    <source>
        <dbReference type="EMBL" id="HJD98354.1"/>
    </source>
</evidence>
<dbReference type="AlphaFoldDB" id="A0A921AYR2"/>
<accession>A0A921AYR2</accession>
<evidence type="ECO:0000259" key="2">
    <source>
        <dbReference type="Pfam" id="PF00497"/>
    </source>
</evidence>
<dbReference type="Gene3D" id="3.40.190.10">
    <property type="entry name" value="Periplasmic binding protein-like II"/>
    <property type="match status" value="2"/>
</dbReference>
<evidence type="ECO:0000313" key="4">
    <source>
        <dbReference type="Proteomes" id="UP000698963"/>
    </source>
</evidence>
<dbReference type="Proteomes" id="UP000698963">
    <property type="component" value="Unassembled WGS sequence"/>
</dbReference>